<feature type="compositionally biased region" description="Basic residues" evidence="1">
    <location>
        <begin position="71"/>
        <end position="81"/>
    </location>
</feature>
<organism evidence="2 3">
    <name type="scientific">Candidatus Accumulibacter affinis</name>
    <dbReference type="NCBI Taxonomy" id="2954384"/>
    <lineage>
        <taxon>Bacteria</taxon>
        <taxon>Pseudomonadati</taxon>
        <taxon>Pseudomonadota</taxon>
        <taxon>Betaproteobacteria</taxon>
        <taxon>Candidatus Accumulibacter</taxon>
    </lineage>
</organism>
<feature type="compositionally biased region" description="Low complexity" evidence="1">
    <location>
        <begin position="61"/>
        <end position="70"/>
    </location>
</feature>
<dbReference type="Proteomes" id="UP000706151">
    <property type="component" value="Unassembled WGS sequence"/>
</dbReference>
<proteinExistence type="predicted"/>
<dbReference type="EMBL" id="JADJOT010000007">
    <property type="protein sequence ID" value="MBK7953905.1"/>
    <property type="molecule type" value="Genomic_DNA"/>
</dbReference>
<sequence>MDSAHWLAHLLRLGILPVGTSVEGKRVVCEITMRKRNQLVGAEITAKILNIENVLSRDTGGRASRNARSSAGRKTRSINWP</sequence>
<dbReference type="AlphaFoldDB" id="A0A935W7J7"/>
<gene>
    <name evidence="2" type="ORF">IPK02_08075</name>
</gene>
<accession>A0A935W7J7</accession>
<comment type="caution">
    <text evidence="2">The sequence shown here is derived from an EMBL/GenBank/DDBJ whole genome shotgun (WGS) entry which is preliminary data.</text>
</comment>
<reference evidence="2 3" key="1">
    <citation type="submission" date="2020-10" db="EMBL/GenBank/DDBJ databases">
        <title>Connecting structure to function with the recovery of over 1000 high-quality activated sludge metagenome-assembled genomes encoding full-length rRNA genes using long-read sequencing.</title>
        <authorList>
            <person name="Singleton C.M."/>
            <person name="Petriglieri F."/>
            <person name="Kristensen J.M."/>
            <person name="Kirkegaard R.H."/>
            <person name="Michaelsen T.Y."/>
            <person name="Andersen M.H."/>
            <person name="Karst S.M."/>
            <person name="Dueholm M.S."/>
            <person name="Nielsen P.H."/>
            <person name="Albertsen M."/>
        </authorList>
    </citation>
    <scope>NUCLEOTIDE SEQUENCE [LARGE SCALE GENOMIC DNA]</scope>
    <source>
        <strain evidence="2">Fred_18-Q3-R57-64_BAT3C.720</strain>
    </source>
</reference>
<name>A0A935W7J7_9PROT</name>
<evidence type="ECO:0000313" key="2">
    <source>
        <dbReference type="EMBL" id="MBK7953905.1"/>
    </source>
</evidence>
<feature type="region of interest" description="Disordered" evidence="1">
    <location>
        <begin position="59"/>
        <end position="81"/>
    </location>
</feature>
<evidence type="ECO:0000256" key="1">
    <source>
        <dbReference type="SAM" id="MobiDB-lite"/>
    </source>
</evidence>
<protein>
    <submittedName>
        <fullName evidence="2">Uncharacterized protein</fullName>
    </submittedName>
</protein>
<evidence type="ECO:0000313" key="3">
    <source>
        <dbReference type="Proteomes" id="UP000706151"/>
    </source>
</evidence>